<dbReference type="OrthoDB" id="7926125at2"/>
<accession>A0A0Q0UTP7</accession>
<evidence type="ECO:0000313" key="3">
    <source>
        <dbReference type="Proteomes" id="UP000183812"/>
    </source>
</evidence>
<dbReference type="Pfam" id="PF02613">
    <property type="entry name" value="Nitrate_red_del"/>
    <property type="match status" value="1"/>
</dbReference>
<keyword evidence="1" id="KW-0143">Chaperone</keyword>
<dbReference type="PANTHER" id="PTHR34227">
    <property type="entry name" value="CHAPERONE PROTEIN YCDY"/>
    <property type="match status" value="1"/>
</dbReference>
<dbReference type="Gene3D" id="1.10.3480.10">
    <property type="entry name" value="TorD-like"/>
    <property type="match status" value="1"/>
</dbReference>
<reference evidence="2 3" key="1">
    <citation type="submission" date="2016-10" db="EMBL/GenBank/DDBJ databases">
        <authorList>
            <person name="de Groot N.N."/>
        </authorList>
    </citation>
    <scope>NUCLEOTIDE SEQUENCE [LARGE SCALE GENOMIC DNA]</scope>
    <source>
        <strain evidence="3">DSM 938 / 37b4</strain>
    </source>
</reference>
<dbReference type="PANTHER" id="PTHR34227:SF11">
    <property type="entry name" value="CHAPERONE PROTEIN TORD"/>
    <property type="match status" value="1"/>
</dbReference>
<dbReference type="InterPro" id="IPR020945">
    <property type="entry name" value="DMSO/NO3_reduct_chaperone"/>
</dbReference>
<dbReference type="EMBL" id="FNAY01000010">
    <property type="protein sequence ID" value="SDF40923.1"/>
    <property type="molecule type" value="Genomic_DNA"/>
</dbReference>
<name>A0A0Q0UTP7_RHOCA</name>
<dbReference type="Proteomes" id="UP000183812">
    <property type="component" value="Unassembled WGS sequence"/>
</dbReference>
<dbReference type="InterPro" id="IPR036411">
    <property type="entry name" value="TorD-like_sf"/>
</dbReference>
<gene>
    <name evidence="2" type="ORF">SAMN04244550_02212</name>
</gene>
<organism evidence="2 3">
    <name type="scientific">Rhodobacter capsulatus</name>
    <name type="common">Rhodopseudomonas capsulata</name>
    <dbReference type="NCBI Taxonomy" id="1061"/>
    <lineage>
        <taxon>Bacteria</taxon>
        <taxon>Pseudomonadati</taxon>
        <taxon>Pseudomonadota</taxon>
        <taxon>Alphaproteobacteria</taxon>
        <taxon>Rhodobacterales</taxon>
        <taxon>Rhodobacter group</taxon>
        <taxon>Rhodobacter</taxon>
    </lineage>
</organism>
<dbReference type="InterPro" id="IPR050289">
    <property type="entry name" value="TorD/DmsD_chaperones"/>
</dbReference>
<evidence type="ECO:0000313" key="2">
    <source>
        <dbReference type="EMBL" id="SDF40923.1"/>
    </source>
</evidence>
<protein>
    <submittedName>
        <fullName evidence="2">Tat proofreading chaperone TorD</fullName>
    </submittedName>
</protein>
<dbReference type="RefSeq" id="WP_055209824.1">
    <property type="nucleotide sequence ID" value="NZ_CP061202.1"/>
</dbReference>
<proteinExistence type="predicted"/>
<evidence type="ECO:0000256" key="1">
    <source>
        <dbReference type="ARBA" id="ARBA00023186"/>
    </source>
</evidence>
<dbReference type="AlphaFoldDB" id="A0A0Q0UTP7"/>
<dbReference type="SUPFAM" id="SSF89155">
    <property type="entry name" value="TorD-like"/>
    <property type="match status" value="1"/>
</dbReference>
<sequence>MTVMTLPPAVLADRALLWHWLAEVFLAAPSADALAALRDGAGRKWLAALATEPAFAAPVAEIRAALAAPQDTAQLQTRLTIAFNGLFLGLGGKRTLAPNDSAWSKGGLFRAPVAEMTALLAECDLRLAEGCCEAPDHLSVELMLLAHLETHADPRAEPLRDRLRLWLPGFCAAVRAEDRTGFWAGAAALLLAALDHDELIPQPEERTVK</sequence>